<feature type="compositionally biased region" description="Basic residues" evidence="1">
    <location>
        <begin position="196"/>
        <end position="206"/>
    </location>
</feature>
<keyword evidence="3" id="KW-1185">Reference proteome</keyword>
<dbReference type="EMBL" id="KN833697">
    <property type="protein sequence ID" value="KIK27253.1"/>
    <property type="molecule type" value="Genomic_DNA"/>
</dbReference>
<proteinExistence type="predicted"/>
<dbReference type="HOGENOM" id="CLU_083389_0_0_1"/>
<gene>
    <name evidence="2" type="ORF">PISMIDRAFT_203558</name>
</gene>
<evidence type="ECO:0000313" key="3">
    <source>
        <dbReference type="Proteomes" id="UP000054018"/>
    </source>
</evidence>
<sequence length="218" mass="24494">MNMGGFPSRSKHTPRPTYTIPCSILPMHLSSKSYALDGAVGDTYLQFTRSKLVPNVDPTCPGKEESDPSLQEPISESCPFVDHVRHTPEPSPVKRSSVTHTPDNTTRETELGQAEDALYAKCPPAECRYPGVQGKKFCSEKINCATISDHFISHGIENKSRKRVIHCEWNGCGKRVTRCAFVRHIREAHFAHKRGTRFHRLKKSPRRQPNTPVSCEIS</sequence>
<feature type="region of interest" description="Disordered" evidence="1">
    <location>
        <begin position="196"/>
        <end position="218"/>
    </location>
</feature>
<organism evidence="2 3">
    <name type="scientific">Pisolithus microcarpus 441</name>
    <dbReference type="NCBI Taxonomy" id="765257"/>
    <lineage>
        <taxon>Eukaryota</taxon>
        <taxon>Fungi</taxon>
        <taxon>Dikarya</taxon>
        <taxon>Basidiomycota</taxon>
        <taxon>Agaricomycotina</taxon>
        <taxon>Agaricomycetes</taxon>
        <taxon>Agaricomycetidae</taxon>
        <taxon>Boletales</taxon>
        <taxon>Sclerodermatineae</taxon>
        <taxon>Pisolithaceae</taxon>
        <taxon>Pisolithus</taxon>
    </lineage>
</organism>
<evidence type="ECO:0000313" key="2">
    <source>
        <dbReference type="EMBL" id="KIK27253.1"/>
    </source>
</evidence>
<evidence type="ECO:0000256" key="1">
    <source>
        <dbReference type="SAM" id="MobiDB-lite"/>
    </source>
</evidence>
<feature type="region of interest" description="Disordered" evidence="1">
    <location>
        <begin position="56"/>
        <end position="75"/>
    </location>
</feature>
<reference evidence="3" key="2">
    <citation type="submission" date="2015-01" db="EMBL/GenBank/DDBJ databases">
        <title>Evolutionary Origins and Diversification of the Mycorrhizal Mutualists.</title>
        <authorList>
            <consortium name="DOE Joint Genome Institute"/>
            <consortium name="Mycorrhizal Genomics Consortium"/>
            <person name="Kohler A."/>
            <person name="Kuo A."/>
            <person name="Nagy L.G."/>
            <person name="Floudas D."/>
            <person name="Copeland A."/>
            <person name="Barry K.W."/>
            <person name="Cichocki N."/>
            <person name="Veneault-Fourrey C."/>
            <person name="LaButti K."/>
            <person name="Lindquist E.A."/>
            <person name="Lipzen A."/>
            <person name="Lundell T."/>
            <person name="Morin E."/>
            <person name="Murat C."/>
            <person name="Riley R."/>
            <person name="Ohm R."/>
            <person name="Sun H."/>
            <person name="Tunlid A."/>
            <person name="Henrissat B."/>
            <person name="Grigoriev I.V."/>
            <person name="Hibbett D.S."/>
            <person name="Martin F."/>
        </authorList>
    </citation>
    <scope>NUCLEOTIDE SEQUENCE [LARGE SCALE GENOMIC DNA]</scope>
    <source>
        <strain evidence="3">441</strain>
    </source>
</reference>
<dbReference type="AlphaFoldDB" id="A0A0D0A5B1"/>
<feature type="compositionally biased region" description="Polar residues" evidence="1">
    <location>
        <begin position="207"/>
        <end position="218"/>
    </location>
</feature>
<protein>
    <submittedName>
        <fullName evidence="2">Unplaced genomic scaffold scaffold_13, whole genome shotgun sequence</fullName>
    </submittedName>
</protein>
<reference evidence="2 3" key="1">
    <citation type="submission" date="2014-04" db="EMBL/GenBank/DDBJ databases">
        <authorList>
            <consortium name="DOE Joint Genome Institute"/>
            <person name="Kuo A."/>
            <person name="Kohler A."/>
            <person name="Costa M.D."/>
            <person name="Nagy L.G."/>
            <person name="Floudas D."/>
            <person name="Copeland A."/>
            <person name="Barry K.W."/>
            <person name="Cichocki N."/>
            <person name="Veneault-Fourrey C."/>
            <person name="LaButti K."/>
            <person name="Lindquist E.A."/>
            <person name="Lipzen A."/>
            <person name="Lundell T."/>
            <person name="Morin E."/>
            <person name="Murat C."/>
            <person name="Sun H."/>
            <person name="Tunlid A."/>
            <person name="Henrissat B."/>
            <person name="Grigoriev I.V."/>
            <person name="Hibbett D.S."/>
            <person name="Martin F."/>
            <person name="Nordberg H.P."/>
            <person name="Cantor M.N."/>
            <person name="Hua S.X."/>
        </authorList>
    </citation>
    <scope>NUCLEOTIDE SEQUENCE [LARGE SCALE GENOMIC DNA]</scope>
    <source>
        <strain evidence="2 3">441</strain>
    </source>
</reference>
<name>A0A0D0A5B1_9AGAM</name>
<feature type="compositionally biased region" description="Polar residues" evidence="1">
    <location>
        <begin position="94"/>
        <end position="104"/>
    </location>
</feature>
<dbReference type="OrthoDB" id="2634115at2759"/>
<accession>A0A0D0A5B1</accession>
<dbReference type="Proteomes" id="UP000054018">
    <property type="component" value="Unassembled WGS sequence"/>
</dbReference>
<feature type="region of interest" description="Disordered" evidence="1">
    <location>
        <begin position="85"/>
        <end position="112"/>
    </location>
</feature>